<keyword evidence="2" id="KW-1185">Reference proteome</keyword>
<dbReference type="InterPro" id="IPR043129">
    <property type="entry name" value="ATPase_NBD"/>
</dbReference>
<reference evidence="1" key="1">
    <citation type="submission" date="2020-08" db="EMBL/GenBank/DDBJ databases">
        <title>Multicomponent nature underlies the extraordinary mechanical properties of spider dragline silk.</title>
        <authorList>
            <person name="Kono N."/>
            <person name="Nakamura H."/>
            <person name="Mori M."/>
            <person name="Yoshida Y."/>
            <person name="Ohtoshi R."/>
            <person name="Malay A.D."/>
            <person name="Moran D.A.P."/>
            <person name="Tomita M."/>
            <person name="Numata K."/>
            <person name="Arakawa K."/>
        </authorList>
    </citation>
    <scope>NUCLEOTIDE SEQUENCE</scope>
</reference>
<gene>
    <name evidence="1" type="primary">Gk5</name>
    <name evidence="1" type="ORF">TNCV_1363591</name>
</gene>
<accession>A0A8X6VAL6</accession>
<dbReference type="SUPFAM" id="SSF53067">
    <property type="entry name" value="Actin-like ATPase domain"/>
    <property type="match status" value="1"/>
</dbReference>
<dbReference type="Proteomes" id="UP000887159">
    <property type="component" value="Unassembled WGS sequence"/>
</dbReference>
<evidence type="ECO:0000313" key="1">
    <source>
        <dbReference type="EMBL" id="GFY00953.1"/>
    </source>
</evidence>
<dbReference type="GO" id="GO:0016301">
    <property type="term" value="F:kinase activity"/>
    <property type="evidence" value="ECO:0007669"/>
    <property type="project" value="UniProtKB-KW"/>
</dbReference>
<dbReference type="AlphaFoldDB" id="A0A8X6VAL6"/>
<dbReference type="EMBL" id="BMAU01021224">
    <property type="protein sequence ID" value="GFY00953.1"/>
    <property type="molecule type" value="Genomic_DNA"/>
</dbReference>
<protein>
    <submittedName>
        <fullName evidence="1">Glycerol kinase 5</fullName>
    </submittedName>
</protein>
<organism evidence="1 2">
    <name type="scientific">Trichonephila clavipes</name>
    <name type="common">Golden silk orbweaver</name>
    <name type="synonym">Nephila clavipes</name>
    <dbReference type="NCBI Taxonomy" id="2585209"/>
    <lineage>
        <taxon>Eukaryota</taxon>
        <taxon>Metazoa</taxon>
        <taxon>Ecdysozoa</taxon>
        <taxon>Arthropoda</taxon>
        <taxon>Chelicerata</taxon>
        <taxon>Arachnida</taxon>
        <taxon>Araneae</taxon>
        <taxon>Araneomorphae</taxon>
        <taxon>Entelegynae</taxon>
        <taxon>Araneoidea</taxon>
        <taxon>Nephilidae</taxon>
        <taxon>Trichonephila</taxon>
    </lineage>
</organism>
<name>A0A8X6VAL6_TRICX</name>
<sequence length="148" mass="16732">MDKMQVLGDLKQEVKLVSNLSRKIVKRSKHSECSSLGAALVAGLYMGVWKNQDEIIEMQNDCDMFTPNIISENVHQRQYLNWKKAVSCPIMNKVIFSRDYGIPRQPGTPSTPLRHGVSESIYEELGILSHSSRKPFPVLREFVEVVGG</sequence>
<proteinExistence type="predicted"/>
<comment type="caution">
    <text evidence="1">The sequence shown here is derived from an EMBL/GenBank/DDBJ whole genome shotgun (WGS) entry which is preliminary data.</text>
</comment>
<evidence type="ECO:0000313" key="2">
    <source>
        <dbReference type="Proteomes" id="UP000887159"/>
    </source>
</evidence>
<keyword evidence="1" id="KW-0418">Kinase</keyword>
<keyword evidence="1" id="KW-0808">Transferase</keyword>
<dbReference type="Gene3D" id="3.30.420.40">
    <property type="match status" value="1"/>
</dbReference>